<dbReference type="InterPro" id="IPR027484">
    <property type="entry name" value="PInositol-4-P-5-kinase_N"/>
</dbReference>
<name>A0A0L0DG82_THETB</name>
<evidence type="ECO:0000256" key="8">
    <source>
        <dbReference type="ARBA" id="ARBA00022840"/>
    </source>
</evidence>
<dbReference type="InterPro" id="IPR002423">
    <property type="entry name" value="Cpn60/GroEL/TCP-1"/>
</dbReference>
<feature type="signal peptide" evidence="12">
    <location>
        <begin position="1"/>
        <end position="18"/>
    </location>
</feature>
<keyword evidence="2 10" id="KW-0808">Transferase</keyword>
<feature type="region of interest" description="Disordered" evidence="11">
    <location>
        <begin position="1022"/>
        <end position="1041"/>
    </location>
</feature>
<dbReference type="InterPro" id="IPR011011">
    <property type="entry name" value="Znf_FYVE_PHD"/>
</dbReference>
<dbReference type="EC" id="2.7.1.150" evidence="1"/>
<evidence type="ECO:0000256" key="2">
    <source>
        <dbReference type="ARBA" id="ARBA00022679"/>
    </source>
</evidence>
<dbReference type="FunFam" id="3.30.810.10:FF:000001">
    <property type="entry name" value="1-phosphatidylinositol 3-phosphate 5-kinase FAB1"/>
    <property type="match status" value="1"/>
</dbReference>
<evidence type="ECO:0000256" key="12">
    <source>
        <dbReference type="SAM" id="SignalP"/>
    </source>
</evidence>
<dbReference type="eggNOG" id="KOG0230">
    <property type="taxonomic scope" value="Eukaryota"/>
</dbReference>
<feature type="chain" id="PRO_5005537413" description="1-phosphatidylinositol-3-phosphate 5-kinase" evidence="12">
    <location>
        <begin position="19"/>
        <end position="1664"/>
    </location>
</feature>
<protein>
    <recommendedName>
        <fullName evidence="1">1-phosphatidylinositol-3-phosphate 5-kinase</fullName>
        <ecNumber evidence="1">2.7.1.150</ecNumber>
    </recommendedName>
</protein>
<evidence type="ECO:0000256" key="7">
    <source>
        <dbReference type="ARBA" id="ARBA00022833"/>
    </source>
</evidence>
<dbReference type="PANTHER" id="PTHR45748:SF7">
    <property type="entry name" value="1-PHOSPHATIDYLINOSITOL 3-PHOSPHATE 5-KINASE-RELATED"/>
    <property type="match status" value="1"/>
</dbReference>
<evidence type="ECO:0000256" key="11">
    <source>
        <dbReference type="SAM" id="MobiDB-lite"/>
    </source>
</evidence>
<keyword evidence="3" id="KW-0479">Metal-binding</keyword>
<evidence type="ECO:0000256" key="3">
    <source>
        <dbReference type="ARBA" id="ARBA00022723"/>
    </source>
</evidence>
<dbReference type="GO" id="GO:0005524">
    <property type="term" value="F:ATP binding"/>
    <property type="evidence" value="ECO:0007669"/>
    <property type="project" value="UniProtKB-UniRule"/>
</dbReference>
<evidence type="ECO:0000256" key="5">
    <source>
        <dbReference type="ARBA" id="ARBA00022771"/>
    </source>
</evidence>
<dbReference type="InterPro" id="IPR027409">
    <property type="entry name" value="GroEL-like_apical_dom_sf"/>
</dbReference>
<dbReference type="EMBL" id="GL349465">
    <property type="protein sequence ID" value="KNC51190.1"/>
    <property type="molecule type" value="Genomic_DNA"/>
</dbReference>
<dbReference type="Pfam" id="PF00118">
    <property type="entry name" value="Cpn60_TCP1"/>
    <property type="match status" value="1"/>
</dbReference>
<keyword evidence="6 10" id="KW-0418">Kinase</keyword>
<keyword evidence="4 10" id="KW-0547">Nucleotide-binding</keyword>
<evidence type="ECO:0000259" key="14">
    <source>
        <dbReference type="PROSITE" id="PS51455"/>
    </source>
</evidence>
<evidence type="ECO:0000256" key="4">
    <source>
        <dbReference type="ARBA" id="ARBA00022741"/>
    </source>
</evidence>
<dbReference type="SMART" id="SM00064">
    <property type="entry name" value="FYVE"/>
    <property type="match status" value="1"/>
</dbReference>
<dbReference type="InterPro" id="IPR044769">
    <property type="entry name" value="PIKfyve_PIPKc"/>
</dbReference>
<dbReference type="Gene3D" id="3.30.800.10">
    <property type="entry name" value="Phosphatidylinositol Phosphate Kinase II Beta"/>
    <property type="match status" value="1"/>
</dbReference>
<dbReference type="FunFam" id="3.50.7.10:FF:000007">
    <property type="entry name" value="1-phosphatidylinositol 3-phosphate 5-kinase isoform X1"/>
    <property type="match status" value="1"/>
</dbReference>
<organism evidence="15 16">
    <name type="scientific">Thecamonas trahens ATCC 50062</name>
    <dbReference type="NCBI Taxonomy" id="461836"/>
    <lineage>
        <taxon>Eukaryota</taxon>
        <taxon>Apusozoa</taxon>
        <taxon>Apusomonadida</taxon>
        <taxon>Apusomonadidae</taxon>
        <taxon>Thecamonas</taxon>
    </lineage>
</organism>
<dbReference type="Pfam" id="PF01504">
    <property type="entry name" value="PIP5K"/>
    <property type="match status" value="2"/>
</dbReference>
<gene>
    <name evidence="15" type="ORF">AMSG_06541</name>
</gene>
<dbReference type="GeneID" id="25565684"/>
<dbReference type="InterPro" id="IPR002498">
    <property type="entry name" value="PInositol-4-P-4/5-kinase_core"/>
</dbReference>
<keyword evidence="8 10" id="KW-0067">ATP-binding</keyword>
<dbReference type="GO" id="GO:0008270">
    <property type="term" value="F:zinc ion binding"/>
    <property type="evidence" value="ECO:0007669"/>
    <property type="project" value="UniProtKB-KW"/>
</dbReference>
<dbReference type="Gene3D" id="3.50.7.10">
    <property type="entry name" value="GroEL"/>
    <property type="match status" value="1"/>
</dbReference>
<feature type="region of interest" description="Disordered" evidence="11">
    <location>
        <begin position="519"/>
        <end position="544"/>
    </location>
</feature>
<keyword evidence="5 9" id="KW-0863">Zinc-finger</keyword>
<evidence type="ECO:0000313" key="16">
    <source>
        <dbReference type="Proteomes" id="UP000054408"/>
    </source>
</evidence>
<reference evidence="15 16" key="1">
    <citation type="submission" date="2010-05" db="EMBL/GenBank/DDBJ databases">
        <title>The Genome Sequence of Thecamonas trahens ATCC 50062.</title>
        <authorList>
            <consortium name="The Broad Institute Genome Sequencing Platform"/>
            <person name="Russ C."/>
            <person name="Cuomo C."/>
            <person name="Shea T."/>
            <person name="Young S.K."/>
            <person name="Zeng Q."/>
            <person name="Koehrsen M."/>
            <person name="Haas B."/>
            <person name="Borodovsky M."/>
            <person name="Guigo R."/>
            <person name="Alvarado L."/>
            <person name="Berlin A."/>
            <person name="Bochicchio J."/>
            <person name="Borenstein D."/>
            <person name="Chapman S."/>
            <person name="Chen Z."/>
            <person name="Freedman E."/>
            <person name="Gellesch M."/>
            <person name="Goldberg J."/>
            <person name="Griggs A."/>
            <person name="Gujja S."/>
            <person name="Heilman E."/>
            <person name="Heiman D."/>
            <person name="Hepburn T."/>
            <person name="Howarth C."/>
            <person name="Jen D."/>
            <person name="Larson L."/>
            <person name="Mehta T."/>
            <person name="Park D."/>
            <person name="Pearson M."/>
            <person name="Roberts A."/>
            <person name="Saif S."/>
            <person name="Shenoy N."/>
            <person name="Sisk P."/>
            <person name="Stolte C."/>
            <person name="Sykes S."/>
            <person name="Thomson T."/>
            <person name="Walk T."/>
            <person name="White J."/>
            <person name="Yandava C."/>
            <person name="Burger G."/>
            <person name="Gray M.W."/>
            <person name="Holland P.W.H."/>
            <person name="King N."/>
            <person name="Lang F.B.F."/>
            <person name="Roger A.J."/>
            <person name="Ruiz-Trillo I."/>
            <person name="Lander E."/>
            <person name="Nusbaum C."/>
        </authorList>
    </citation>
    <scope>NUCLEOTIDE SEQUENCE [LARGE SCALE GENOMIC DNA]</scope>
    <source>
        <strain evidence="15 16">ATCC 50062</strain>
    </source>
</reference>
<dbReference type="GO" id="GO:0000285">
    <property type="term" value="F:1-phosphatidylinositol-3-phosphate 5-kinase activity"/>
    <property type="evidence" value="ECO:0007669"/>
    <property type="project" value="UniProtKB-EC"/>
</dbReference>
<proteinExistence type="predicted"/>
<feature type="compositionally biased region" description="Basic residues" evidence="11">
    <location>
        <begin position="309"/>
        <end position="319"/>
    </location>
</feature>
<dbReference type="Gene3D" id="3.30.810.10">
    <property type="entry name" value="2-Layer Sandwich"/>
    <property type="match status" value="1"/>
</dbReference>
<feature type="compositionally biased region" description="Basic and acidic residues" evidence="11">
    <location>
        <begin position="174"/>
        <end position="199"/>
    </location>
</feature>
<dbReference type="PROSITE" id="PS50178">
    <property type="entry name" value="ZF_FYVE"/>
    <property type="match status" value="1"/>
</dbReference>
<dbReference type="Proteomes" id="UP000054408">
    <property type="component" value="Unassembled WGS sequence"/>
</dbReference>
<keyword evidence="7" id="KW-0862">Zinc</keyword>
<dbReference type="eggNOG" id="KOG1841">
    <property type="taxonomic scope" value="Eukaryota"/>
</dbReference>
<dbReference type="PROSITE" id="PS51455">
    <property type="entry name" value="PIPK"/>
    <property type="match status" value="1"/>
</dbReference>
<dbReference type="OrthoDB" id="158357at2759"/>
<evidence type="ECO:0000259" key="13">
    <source>
        <dbReference type="PROSITE" id="PS50178"/>
    </source>
</evidence>
<dbReference type="CDD" id="cd00065">
    <property type="entry name" value="FYVE_like_SF"/>
    <property type="match status" value="1"/>
</dbReference>
<feature type="compositionally biased region" description="Basic and acidic residues" evidence="11">
    <location>
        <begin position="321"/>
        <end position="334"/>
    </location>
</feature>
<evidence type="ECO:0000256" key="1">
    <source>
        <dbReference type="ARBA" id="ARBA00012009"/>
    </source>
</evidence>
<evidence type="ECO:0000256" key="9">
    <source>
        <dbReference type="PROSITE-ProRule" id="PRU00091"/>
    </source>
</evidence>
<dbReference type="InterPro" id="IPR000306">
    <property type="entry name" value="Znf_FYVE"/>
</dbReference>
<dbReference type="GO" id="GO:0010008">
    <property type="term" value="C:endosome membrane"/>
    <property type="evidence" value="ECO:0007669"/>
    <property type="project" value="TreeGrafter"/>
</dbReference>
<dbReference type="PANTHER" id="PTHR45748">
    <property type="entry name" value="1-PHOSPHATIDYLINOSITOL 3-PHOSPHATE 5-KINASE-RELATED"/>
    <property type="match status" value="1"/>
</dbReference>
<feature type="compositionally biased region" description="Acidic residues" evidence="11">
    <location>
        <begin position="411"/>
        <end position="423"/>
    </location>
</feature>
<keyword evidence="16" id="KW-1185">Reference proteome</keyword>
<dbReference type="InterPro" id="IPR017455">
    <property type="entry name" value="Znf_FYVE-rel"/>
</dbReference>
<dbReference type="Pfam" id="PF01363">
    <property type="entry name" value="FYVE"/>
    <property type="match status" value="1"/>
</dbReference>
<dbReference type="InterPro" id="IPR013083">
    <property type="entry name" value="Znf_RING/FYVE/PHD"/>
</dbReference>
<evidence type="ECO:0000256" key="6">
    <source>
        <dbReference type="ARBA" id="ARBA00022777"/>
    </source>
</evidence>
<feature type="compositionally biased region" description="Low complexity" evidence="11">
    <location>
        <begin position="526"/>
        <end position="541"/>
    </location>
</feature>
<feature type="compositionally biased region" description="Low complexity" evidence="11">
    <location>
        <begin position="392"/>
        <end position="405"/>
    </location>
</feature>
<feature type="compositionally biased region" description="Low complexity" evidence="11">
    <location>
        <begin position="203"/>
        <end position="223"/>
    </location>
</feature>
<evidence type="ECO:0000256" key="10">
    <source>
        <dbReference type="PROSITE-ProRule" id="PRU00781"/>
    </source>
</evidence>
<dbReference type="STRING" id="461836.A0A0L0DG82"/>
<dbReference type="SUPFAM" id="SSF57903">
    <property type="entry name" value="FYVE/PHD zinc finger"/>
    <property type="match status" value="1"/>
</dbReference>
<feature type="domain" description="FYVE-type" evidence="13">
    <location>
        <begin position="100"/>
        <end position="160"/>
    </location>
</feature>
<dbReference type="InterPro" id="IPR027483">
    <property type="entry name" value="PInositol-4-P-4/5-kinase_C_sf"/>
</dbReference>
<feature type="domain" description="PIPK" evidence="14">
    <location>
        <begin position="1333"/>
        <end position="1655"/>
    </location>
</feature>
<keyword evidence="12" id="KW-0732">Signal</keyword>
<dbReference type="Gene3D" id="3.30.40.10">
    <property type="entry name" value="Zinc/RING finger domain, C3HC4 (zinc finger)"/>
    <property type="match status" value="1"/>
</dbReference>
<dbReference type="RefSeq" id="XP_013756391.1">
    <property type="nucleotide sequence ID" value="XM_013900937.1"/>
</dbReference>
<evidence type="ECO:0000313" key="15">
    <source>
        <dbReference type="EMBL" id="KNC51190.1"/>
    </source>
</evidence>
<feature type="region of interest" description="Disordered" evidence="11">
    <location>
        <begin position="174"/>
        <end position="240"/>
    </location>
</feature>
<dbReference type="GO" id="GO:0046854">
    <property type="term" value="P:phosphatidylinositol phosphate biosynthetic process"/>
    <property type="evidence" value="ECO:0007669"/>
    <property type="project" value="TreeGrafter"/>
</dbReference>
<accession>A0A0L0DG82</accession>
<sequence length="1664" mass="179402">MHALAWIAVALLVVSILAVVLLVAGSKWCGQSEEQGDGASETTALLSSHGSRISVNGYQTAVGSLSNGDVDDNGPGSALPPPAISGDGVRILSKEFWIPDAAAPACAECAALFNFIRRRHHCRLCGLVFCASCSQYRLDGALFGRVDLQRTCKPCHDSFLEARAASRLIARTPDADNDRSCADSDARDLVPAGDGRESDGDPAAGVGASAEAATSRRLARASSGVLEPMQPQAGGGSAVSFHIPAGTRRESGGALVAGPLRALESALAAAADGAGSRRIRSIAAQQRSRGMRTESQTRIIGMLSPMSSSRKHARIHSVHPRSVDNETEKADAHRVGRASAKPRAGGVDSPQVSDIEPVSESETDSETGCSPTSSLRRKQARIRASLNFEGPSSVNHVSSDSSGSSRHCEGEESDDGEADGDETVIDRNEASSATARRLATALNVSNMDLISAMDLASAALAEDINDLDEVWNSTTAADADMGGASQSSSKRSSFRAGAMHTFSGRDFAALGFNRHKHKPATKLANSGSDSGSDSDSSVLLSSRDDVPSLGVETASMMRSASLTALPRPEQVDDARAPQHACARAQVLEELTHTYDAYSGLVLQEALAVERLPALWEKPLAELGREAAAHVAPSAMPGDELDVRAYIHQEYVAGGEVRESRVILGSVTFKRVAHKKMATSIGHPRILLLAGSLEHERQGASSMLTNFDTLLVQEREFLRLQVAKIMDVNPQVVVVAGSVSRLALDFLLKAGVTLIPSAGLHLCVRLARQTGATVLTSVDAIRANPGVLGSCVRFRSEVLSTPGGGRKHMLVFDGTPPSLGVTLLLRGRAPPGWLPRIGPSSFEAVLDALVQLSVFSSMHALLEASLLADEGAVYAESYGLWLAERAQLSGRPFSREWTEWVDCGRRAAGYAELGPNAVAYSRSFARRHLSLTPGVYLNPRYTDEYPEAAHISPVDGGREVENGGQAVAAAAVAAAVGAAGVGLGSDGANGEISLASRTLSTHNLNSGSQRGAEVEVLRLTSDLVPSPQASRRSSRTGEGENDEGNLCVASAFEYQDLRVLFTTASMYKPEPCCIPHAQVLEFYQGSDMTLGQYVEVCFDLSNTCRQVNCQRDMLAHVCTYAHAGGAVHVRVARLEEPLPGVGDDELVMWSACQVCEEVTAVRPVSGATWMLSFGKYLEATFYPVPVAVRGGCEHPVHSDHVRLFACGGLVLSFEYEPLRLLSVAGPNRQLKFEAHTSYALLNAERASLLARMQEAEHAGHMEDGPDAQELVARAEAAASRAEVSAVYRELASGVALAAGSDESEVLAVWQLEHVHFGLEPVMRRYAPYPVVDDEPTSLIGYLLASQGYADQMRQVGVEVDPERIESGAMGEAEHRELLMAAPSFRAELEFGSRGFQFSVKAFYAAPFHALRAKYCGGQDNVLASLARCVKWAATGGKTDSEFLKTLDDRLILKEVQKVEMGAFLEFAPSYFEYMMRVLYDDVPSLLVKFLGLYKVEIRSRESGVKYRKYVVLMENLFYGKSIDKVFDLKGSERSRYVKSKAPDQVLMDENFLEYIWQSPLYVREYSKVYLYSAVCNDSLLLASLKVMDYSLLLGIDYTTGELTVGIIDYIRQYTWDKHLESWVKSTGILGGGGKRPTVISPHQYKERFRRAINRYFVVVPDKHTR</sequence>
<dbReference type="SUPFAM" id="SSF52029">
    <property type="entry name" value="GroEL apical domain-like"/>
    <property type="match status" value="1"/>
</dbReference>
<dbReference type="CDD" id="cd17300">
    <property type="entry name" value="PIPKc_PIKfyve"/>
    <property type="match status" value="1"/>
</dbReference>
<feature type="region of interest" description="Disordered" evidence="11">
    <location>
        <begin position="304"/>
        <end position="431"/>
    </location>
</feature>
<dbReference type="SUPFAM" id="SSF56104">
    <property type="entry name" value="SAICAR synthase-like"/>
    <property type="match status" value="1"/>
</dbReference>
<dbReference type="SMART" id="SM00330">
    <property type="entry name" value="PIPKc"/>
    <property type="match status" value="1"/>
</dbReference>